<comment type="subcellular location">
    <subcellularLocation>
        <location evidence="1 9">Cell membrane</location>
        <topology evidence="1 9">Multi-pass membrane protein</topology>
    </subcellularLocation>
</comment>
<dbReference type="Pfam" id="PF00528">
    <property type="entry name" value="BPD_transp_1"/>
    <property type="match status" value="1"/>
</dbReference>
<keyword evidence="4" id="KW-1003">Cell membrane</keyword>
<dbReference type="InterPro" id="IPR035906">
    <property type="entry name" value="MetI-like_sf"/>
</dbReference>
<protein>
    <submittedName>
        <fullName evidence="12">Maltose transport system permease protein malF</fullName>
    </submittedName>
</protein>
<keyword evidence="5" id="KW-0762">Sugar transport</keyword>
<accession>A0A449ADR3</accession>
<feature type="coiled-coil region" evidence="10">
    <location>
        <begin position="209"/>
        <end position="239"/>
    </location>
</feature>
<evidence type="ECO:0000256" key="3">
    <source>
        <dbReference type="ARBA" id="ARBA00022448"/>
    </source>
</evidence>
<evidence type="ECO:0000256" key="4">
    <source>
        <dbReference type="ARBA" id="ARBA00022475"/>
    </source>
</evidence>
<keyword evidence="10" id="KW-0175">Coiled coil</keyword>
<dbReference type="Proteomes" id="UP000289952">
    <property type="component" value="Chromosome"/>
</dbReference>
<dbReference type="Gene3D" id="1.10.3720.10">
    <property type="entry name" value="MetI-like"/>
    <property type="match status" value="1"/>
</dbReference>
<dbReference type="GO" id="GO:1990060">
    <property type="term" value="C:maltose transport complex"/>
    <property type="evidence" value="ECO:0007669"/>
    <property type="project" value="TreeGrafter"/>
</dbReference>
<feature type="transmembrane region" description="Helical" evidence="9">
    <location>
        <begin position="707"/>
        <end position="739"/>
    </location>
</feature>
<dbReference type="OrthoDB" id="9778687at2"/>
<dbReference type="RefSeq" id="WP_129621328.1">
    <property type="nucleotide sequence ID" value="NZ_LR214972.1"/>
</dbReference>
<feature type="transmembrane region" description="Helical" evidence="9">
    <location>
        <begin position="917"/>
        <end position="939"/>
    </location>
</feature>
<evidence type="ECO:0000256" key="1">
    <source>
        <dbReference type="ARBA" id="ARBA00004651"/>
    </source>
</evidence>
<feature type="coiled-coil region" evidence="10">
    <location>
        <begin position="489"/>
        <end position="516"/>
    </location>
</feature>
<dbReference type="CDD" id="cd06261">
    <property type="entry name" value="TM_PBP2"/>
    <property type="match status" value="1"/>
</dbReference>
<evidence type="ECO:0000256" key="6">
    <source>
        <dbReference type="ARBA" id="ARBA00022692"/>
    </source>
</evidence>
<dbReference type="SUPFAM" id="SSF161098">
    <property type="entry name" value="MetI-like"/>
    <property type="match status" value="1"/>
</dbReference>
<keyword evidence="6 9" id="KW-0812">Transmembrane</keyword>
<evidence type="ECO:0000256" key="7">
    <source>
        <dbReference type="ARBA" id="ARBA00022989"/>
    </source>
</evidence>
<keyword evidence="8 9" id="KW-0472">Membrane</keyword>
<dbReference type="InterPro" id="IPR000515">
    <property type="entry name" value="MetI-like"/>
</dbReference>
<evidence type="ECO:0000256" key="2">
    <source>
        <dbReference type="ARBA" id="ARBA00009047"/>
    </source>
</evidence>
<evidence type="ECO:0000256" key="5">
    <source>
        <dbReference type="ARBA" id="ARBA00022597"/>
    </source>
</evidence>
<dbReference type="PROSITE" id="PS50928">
    <property type="entry name" value="ABC_TM1"/>
    <property type="match status" value="1"/>
</dbReference>
<feature type="transmembrane region" description="Helical" evidence="9">
    <location>
        <begin position="874"/>
        <end position="896"/>
    </location>
</feature>
<organism evidence="12 13">
    <name type="scientific">Mycoplasmopsis bovirhinis</name>
    <dbReference type="NCBI Taxonomy" id="29553"/>
    <lineage>
        <taxon>Bacteria</taxon>
        <taxon>Bacillati</taxon>
        <taxon>Mycoplasmatota</taxon>
        <taxon>Mycoplasmoidales</taxon>
        <taxon>Metamycoplasmataceae</taxon>
        <taxon>Mycoplasmopsis</taxon>
    </lineage>
</organism>
<dbReference type="PANTHER" id="PTHR47314">
    <property type="entry name" value="MALTOSE/MALTODEXTRIN TRANSPORT SYSTEM PERMEASE PROTEIN MALF"/>
    <property type="match status" value="1"/>
</dbReference>
<feature type="domain" description="ABC transmembrane type-1" evidence="11">
    <location>
        <begin position="782"/>
        <end position="1009"/>
    </location>
</feature>
<evidence type="ECO:0000313" key="12">
    <source>
        <dbReference type="EMBL" id="VEU63121.1"/>
    </source>
</evidence>
<dbReference type="GO" id="GO:0042956">
    <property type="term" value="P:maltodextrin transmembrane transport"/>
    <property type="evidence" value="ECO:0007669"/>
    <property type="project" value="TreeGrafter"/>
</dbReference>
<dbReference type="PANTHER" id="PTHR47314:SF1">
    <property type="entry name" value="MALTOSE_MALTODEXTRIN TRANSPORT SYSTEM PERMEASE PROTEIN MALF"/>
    <property type="match status" value="1"/>
</dbReference>
<keyword evidence="13" id="KW-1185">Reference proteome</keyword>
<feature type="transmembrane region" description="Helical" evidence="9">
    <location>
        <begin position="991"/>
        <end position="1013"/>
    </location>
</feature>
<evidence type="ECO:0000256" key="9">
    <source>
        <dbReference type="RuleBase" id="RU363032"/>
    </source>
</evidence>
<feature type="transmembrane region" description="Helical" evidence="9">
    <location>
        <begin position="608"/>
        <end position="630"/>
    </location>
</feature>
<evidence type="ECO:0000256" key="8">
    <source>
        <dbReference type="ARBA" id="ARBA00023136"/>
    </source>
</evidence>
<evidence type="ECO:0000313" key="13">
    <source>
        <dbReference type="Proteomes" id="UP000289952"/>
    </source>
</evidence>
<gene>
    <name evidence="12" type="primary">malF</name>
    <name evidence="12" type="ORF">NCTC10118_00303</name>
</gene>
<feature type="transmembrane region" description="Helical" evidence="9">
    <location>
        <begin position="659"/>
        <end position="686"/>
    </location>
</feature>
<feature type="transmembrane region" description="Helical" evidence="9">
    <location>
        <begin position="817"/>
        <end position="837"/>
    </location>
</feature>
<sequence>MKELKLYNWYGEEFDSILPSSVGNLKAYKKQIKNIFMRDNDKIKAQEKVDRDLYLRARTKLSDNLKRELASHRVAYKNKIGVLKDSIKKLKYFDSMNSLLRFEIKKLAKTKKSIQNYAQDFVYSLTKSADELSYKVSIIDDLKKKTYLDEKEIFKKYTIFNIILIYIKNNQDLNFDLSKIRDKLLPIELVWIDKLAQSQNVSKYFLDIYNKLEVQRISLQNKKQELMRQYEQTNQLQKELYLKEKANIKLEAKQKIITLEYEYNQNLKDHRDKAKANQTKALEKVQEQKEQILASEQKNKEISNNIILAAKEKVKALTLEYKKQLTKAKFRAKMQVYKDLVSFLKNKDIQTVSFDFSFNNLTNEELNKKIKEIETYFNTSTPQNDLAKIATKEYLSKLNFFKTQKEAKLLVKSQYKSQVGAIVKTYSYEGLFNLEEAKALKEAFIDYRLTRLKFLAEKIEAKTSLQELKSLGIYDQEQQEFKAAKAKILEQFKAQKLEAKNRIKNKEITKAAFKNKNIELNIFKKESINEQKLKSKVQSNKEVLKSLFWRQLAENKINKKLYESKVTEAQKSIPVETMKNLRWISFFANLIFPGFAELVLFKQNLKGAIMSAISVITLALVIPFAFGAYWKAMGGIPGFSDLGAAGHSFSKGLFPDARVYLFGGVISVIILVFAIIYHTIAALGAYRVAKQLEYGSRPSKWAHTKRWLNTSGFPWMISLLGWVLMVFIVATPVITSILVSFTNYGFMHEAPARTVDWVGLKQWGKWWVFREQNLFLSLQRVILWTAIWTLASTIIPISLGIIVAVLTNNSRIRFKKIFRLIYILPWAIPAFVTLTFIRSLFRGGDEGVINIILTSMGLISKAKNWLTEIGTARVLVILVQTWIGYAWIFMLVTGNLQSIPKDIYEAGSIDGAKGRQLFWYLTLPSLLISIAPMLIGQFVGAFNNFTTISIFTGGGPAYANSTSFGEASTDIIISWVYKLTTGAAQFEGNQAFAAALTTLAGSFSIAISARGFIKSMARRD</sequence>
<dbReference type="AlphaFoldDB" id="A0A449ADR3"/>
<feature type="transmembrane region" description="Helical" evidence="9">
    <location>
        <begin position="581"/>
        <end position="601"/>
    </location>
</feature>
<name>A0A449ADR3_9BACT</name>
<dbReference type="GO" id="GO:0015423">
    <property type="term" value="F:ABC-type maltose transporter activity"/>
    <property type="evidence" value="ECO:0007669"/>
    <property type="project" value="TreeGrafter"/>
</dbReference>
<dbReference type="EMBL" id="LR214972">
    <property type="protein sequence ID" value="VEU63121.1"/>
    <property type="molecule type" value="Genomic_DNA"/>
</dbReference>
<comment type="similarity">
    <text evidence="2">Belongs to the binding-protein-dependent transport system permease family. MalFG subfamily.</text>
</comment>
<feature type="coiled-coil region" evidence="10">
    <location>
        <begin position="264"/>
        <end position="305"/>
    </location>
</feature>
<keyword evidence="7 9" id="KW-1133">Transmembrane helix</keyword>
<reference evidence="12 13" key="1">
    <citation type="submission" date="2019-01" db="EMBL/GenBank/DDBJ databases">
        <authorList>
            <consortium name="Pathogen Informatics"/>
        </authorList>
    </citation>
    <scope>NUCLEOTIDE SEQUENCE [LARGE SCALE GENOMIC DNA]</scope>
    <source>
        <strain evidence="12 13">NCTC10118</strain>
    </source>
</reference>
<evidence type="ECO:0000256" key="10">
    <source>
        <dbReference type="SAM" id="Coils"/>
    </source>
</evidence>
<keyword evidence="3 9" id="KW-0813">Transport</keyword>
<evidence type="ECO:0000259" key="11">
    <source>
        <dbReference type="PROSITE" id="PS50928"/>
    </source>
</evidence>
<feature type="transmembrane region" description="Helical" evidence="9">
    <location>
        <begin position="781"/>
        <end position="805"/>
    </location>
</feature>
<proteinExistence type="inferred from homology"/>